<dbReference type="Gene3D" id="3.10.580.10">
    <property type="entry name" value="CBS-domain"/>
    <property type="match status" value="1"/>
</dbReference>
<dbReference type="SUPFAM" id="SSF54631">
    <property type="entry name" value="CBS-domain pair"/>
    <property type="match status" value="1"/>
</dbReference>
<dbReference type="CDD" id="cd02205">
    <property type="entry name" value="CBS_pair_SF"/>
    <property type="match status" value="1"/>
</dbReference>
<accession>A0A417YWN3</accession>
<dbReference type="InterPro" id="IPR046342">
    <property type="entry name" value="CBS_dom_sf"/>
</dbReference>
<feature type="domain" description="CBS" evidence="2">
    <location>
        <begin position="8"/>
        <end position="66"/>
    </location>
</feature>
<dbReference type="PROSITE" id="PS51371">
    <property type="entry name" value="CBS"/>
    <property type="match status" value="1"/>
</dbReference>
<dbReference type="RefSeq" id="WP_118919639.1">
    <property type="nucleotide sequence ID" value="NZ_QWEG01000003.1"/>
</dbReference>
<dbReference type="OrthoDB" id="1706107at2"/>
<proteinExistence type="predicted"/>
<evidence type="ECO:0000256" key="1">
    <source>
        <dbReference type="PROSITE-ProRule" id="PRU00703"/>
    </source>
</evidence>
<sequence length="199" mass="22693">MKIQQFKIDKSEVKYLTENATLEEALQFLDEVGYRRVPVLEQNTNRFLGNVEKIDIFEYVGDRKDPVTKIIKEEDGVVRGEESFGKIFKSIKRLPYLAIVDEKKEFDGILTHAQIMDLLEDTYSDGISLTIGLFEQNHAIERISAIVGKHTGILSMFTLGSNRSVRQIHLSIPNDTPKEKVDQIVEELSHSGVRVTNIE</sequence>
<name>A0A417YWN3_9BACI</name>
<evidence type="ECO:0000313" key="4">
    <source>
        <dbReference type="Proteomes" id="UP000284416"/>
    </source>
</evidence>
<gene>
    <name evidence="3" type="ORF">D1B31_04890</name>
</gene>
<comment type="caution">
    <text evidence="3">The sequence shown here is derived from an EMBL/GenBank/DDBJ whole genome shotgun (WGS) entry which is preliminary data.</text>
</comment>
<evidence type="ECO:0000259" key="2">
    <source>
        <dbReference type="PROSITE" id="PS51371"/>
    </source>
</evidence>
<dbReference type="Proteomes" id="UP000284416">
    <property type="component" value="Unassembled WGS sequence"/>
</dbReference>
<keyword evidence="4" id="KW-1185">Reference proteome</keyword>
<keyword evidence="1" id="KW-0129">CBS domain</keyword>
<reference evidence="3 4" key="1">
    <citation type="journal article" date="2017" name="Int. J. Syst. Evol. Microbiol.">
        <title>Bacillus notoginsengisoli sp. nov., a novel bacterium isolated from the rhizosphere of Panax notoginseng.</title>
        <authorList>
            <person name="Zhang M.Y."/>
            <person name="Cheng J."/>
            <person name="Cai Y."/>
            <person name="Zhang T.Y."/>
            <person name="Wu Y.Y."/>
            <person name="Manikprabhu D."/>
            <person name="Li W.J."/>
            <person name="Zhang Y.X."/>
        </authorList>
    </citation>
    <scope>NUCLEOTIDE SEQUENCE [LARGE SCALE GENOMIC DNA]</scope>
    <source>
        <strain evidence="3 4">JCM 30743</strain>
    </source>
</reference>
<protein>
    <submittedName>
        <fullName evidence="3">CBS domain-containing protein</fullName>
    </submittedName>
</protein>
<dbReference type="PIRSF" id="PIRSF035040">
    <property type="entry name" value="UCP035040_CBS_Lmo0553"/>
    <property type="match status" value="1"/>
</dbReference>
<evidence type="ECO:0000313" key="3">
    <source>
        <dbReference type="EMBL" id="RHW41984.1"/>
    </source>
</evidence>
<dbReference type="InterPro" id="IPR000644">
    <property type="entry name" value="CBS_dom"/>
</dbReference>
<dbReference type="EMBL" id="QWEG01000003">
    <property type="protein sequence ID" value="RHW41984.1"/>
    <property type="molecule type" value="Genomic_DNA"/>
</dbReference>
<dbReference type="AlphaFoldDB" id="A0A417YWN3"/>
<organism evidence="3 4">
    <name type="scientific">Neobacillus notoginsengisoli</name>
    <dbReference type="NCBI Taxonomy" id="1578198"/>
    <lineage>
        <taxon>Bacteria</taxon>
        <taxon>Bacillati</taxon>
        <taxon>Bacillota</taxon>
        <taxon>Bacilli</taxon>
        <taxon>Bacillales</taxon>
        <taxon>Bacillaceae</taxon>
        <taxon>Neobacillus</taxon>
    </lineage>
</organism>
<dbReference type="InterPro" id="IPR017036">
    <property type="entry name" value="Lmo0553-like"/>
</dbReference>
<dbReference type="Pfam" id="PF00571">
    <property type="entry name" value="CBS"/>
    <property type="match status" value="1"/>
</dbReference>